<comment type="caution">
    <text evidence="1">The sequence shown here is derived from an EMBL/GenBank/DDBJ whole genome shotgun (WGS) entry which is preliminary data.</text>
</comment>
<proteinExistence type="predicted"/>
<organism evidence="1 2">
    <name type="scientific">Artemia franciscana</name>
    <name type="common">Brine shrimp</name>
    <name type="synonym">Artemia sanfranciscana</name>
    <dbReference type="NCBI Taxonomy" id="6661"/>
    <lineage>
        <taxon>Eukaryota</taxon>
        <taxon>Metazoa</taxon>
        <taxon>Ecdysozoa</taxon>
        <taxon>Arthropoda</taxon>
        <taxon>Crustacea</taxon>
        <taxon>Branchiopoda</taxon>
        <taxon>Anostraca</taxon>
        <taxon>Artemiidae</taxon>
        <taxon>Artemia</taxon>
    </lineage>
</organism>
<evidence type="ECO:0000313" key="1">
    <source>
        <dbReference type="EMBL" id="KAK2724107.1"/>
    </source>
</evidence>
<protein>
    <submittedName>
        <fullName evidence="1">Uncharacterized protein</fullName>
    </submittedName>
</protein>
<gene>
    <name evidence="1" type="ORF">QYM36_002448</name>
</gene>
<evidence type="ECO:0000313" key="2">
    <source>
        <dbReference type="Proteomes" id="UP001187531"/>
    </source>
</evidence>
<dbReference type="EMBL" id="JAVRJZ010000004">
    <property type="protein sequence ID" value="KAK2724107.1"/>
    <property type="molecule type" value="Genomic_DNA"/>
</dbReference>
<keyword evidence="2" id="KW-1185">Reference proteome</keyword>
<reference evidence="1" key="1">
    <citation type="submission" date="2023-07" db="EMBL/GenBank/DDBJ databases">
        <title>Chromosome-level genome assembly of Artemia franciscana.</title>
        <authorList>
            <person name="Jo E."/>
        </authorList>
    </citation>
    <scope>NUCLEOTIDE SEQUENCE</scope>
    <source>
        <tissue evidence="1">Whole body</tissue>
    </source>
</reference>
<name>A0AA88LBB1_ARTSF</name>
<dbReference type="AlphaFoldDB" id="A0AA88LBB1"/>
<dbReference type="Proteomes" id="UP001187531">
    <property type="component" value="Unassembled WGS sequence"/>
</dbReference>
<accession>A0AA88LBB1</accession>
<sequence>MVNYLAKYLSSLRQPLRDLAKADPLIRSEEYTQILVDLRSSIVSNAPFFNNQSKNGKLIDPKSQSLTLSHLHLSNTDPKLEKDLDIYLRHMVRNLPAGDQKLVEIWTETAQGKTLSTLVKMIQEGWPSIILVPNQHPSLLERPTRAVLQELHAAHIATTKTNSEQEC</sequence>